<sequence>MPNTEKLLVSIYQAGSYDKALSLARDLIECNPVNKLALTILGASLLKMGQILEALSTFERQISLYPEDGDAHFHLGVTYRLLGRLSEAEDHYRIATKLNPATPEFHINLGFVLNELKRYREAVECCEKAISMGIRQPGIFVNLGNSLRGMGDYEKALSAYSEAANIDPSSAQAHNNMGTIYFEFGDLLQAETHYIKSIELHKSSKSRISDLAEVYRNLGDIYRYLLRDGDALSSYQEAFSLDPSGVGCEAAVWMSIHCYLSFEFPAFRTYLEAAKPLMQELKERKRTFQIYWLYLDRLKTWIEKNNARNLPDPAMEKIYCIGDSHSLSSSGVKVFYKRKNYQIISKWIGGCKQWHLAVEKNNKHKVYFENVLKNLPCSSVVMISVGEIDCRINEGIIAASKKYPNLSLESIATSTVTQFMDYLDKISSRYGLKIILSGVPAVNSANIHFSRDDLDKLAYVIGLVNSLMCKLSENYGFDFLDLYSMTHSESGVSGGSFHIDSVHLVPAAIIEAFEKNLIENHNYVIEV</sequence>
<comment type="caution">
    <text evidence="2">The sequence shown here is derived from an EMBL/GenBank/DDBJ whole genome shotgun (WGS) entry which is preliminary data.</text>
</comment>
<dbReference type="GO" id="GO:0016788">
    <property type="term" value="F:hydrolase activity, acting on ester bonds"/>
    <property type="evidence" value="ECO:0007669"/>
    <property type="project" value="UniProtKB-ARBA"/>
</dbReference>
<reference evidence="2 3" key="1">
    <citation type="submission" date="2020-06" db="EMBL/GenBank/DDBJ databases">
        <title>Whole-genome sequence of Allochromatium humboldtianum DSM 21881, type strain.</title>
        <authorList>
            <person name="Kyndt J.A."/>
            <person name="Meyer T.E."/>
        </authorList>
    </citation>
    <scope>NUCLEOTIDE SEQUENCE [LARGE SCALE GENOMIC DNA]</scope>
    <source>
        <strain evidence="2 3">DSM 21881</strain>
    </source>
</reference>
<dbReference type="PROSITE" id="PS50293">
    <property type="entry name" value="TPR_REGION"/>
    <property type="match status" value="1"/>
</dbReference>
<dbReference type="PANTHER" id="PTHR12558">
    <property type="entry name" value="CELL DIVISION CYCLE 16,23,27"/>
    <property type="match status" value="1"/>
</dbReference>
<evidence type="ECO:0000256" key="1">
    <source>
        <dbReference type="PROSITE-ProRule" id="PRU00339"/>
    </source>
</evidence>
<dbReference type="SUPFAM" id="SSF48452">
    <property type="entry name" value="TPR-like"/>
    <property type="match status" value="1"/>
</dbReference>
<dbReference type="Gene3D" id="3.40.50.1110">
    <property type="entry name" value="SGNH hydrolase"/>
    <property type="match status" value="1"/>
</dbReference>
<dbReference type="PROSITE" id="PS50005">
    <property type="entry name" value="TPR"/>
    <property type="match status" value="5"/>
</dbReference>
<dbReference type="EMBL" id="JABZEO010000007">
    <property type="protein sequence ID" value="NVZ10113.1"/>
    <property type="molecule type" value="Genomic_DNA"/>
</dbReference>
<feature type="repeat" description="TPR" evidence="1">
    <location>
        <begin position="69"/>
        <end position="102"/>
    </location>
</feature>
<accession>A0A850RME4</accession>
<protein>
    <submittedName>
        <fullName evidence="2">Tetratricopeptide repeat protein</fullName>
    </submittedName>
</protein>
<dbReference type="PANTHER" id="PTHR12558:SF13">
    <property type="entry name" value="CELL DIVISION CYCLE PROTEIN 27 HOMOLOG"/>
    <property type="match status" value="1"/>
</dbReference>
<evidence type="ECO:0000313" key="2">
    <source>
        <dbReference type="EMBL" id="NVZ10113.1"/>
    </source>
</evidence>
<name>A0A850RME4_9GAMM</name>
<dbReference type="InterPro" id="IPR011990">
    <property type="entry name" value="TPR-like_helical_dom_sf"/>
</dbReference>
<dbReference type="RefSeq" id="WP_176976842.1">
    <property type="nucleotide sequence ID" value="NZ_JABZEO010000007.1"/>
</dbReference>
<evidence type="ECO:0000313" key="3">
    <source>
        <dbReference type="Proteomes" id="UP000592294"/>
    </source>
</evidence>
<dbReference type="InterPro" id="IPR019734">
    <property type="entry name" value="TPR_rpt"/>
</dbReference>
<keyword evidence="1" id="KW-0802">TPR repeat</keyword>
<feature type="repeat" description="TPR" evidence="1">
    <location>
        <begin position="35"/>
        <end position="68"/>
    </location>
</feature>
<organism evidence="2 3">
    <name type="scientific">Allochromatium humboldtianum</name>
    <dbReference type="NCBI Taxonomy" id="504901"/>
    <lineage>
        <taxon>Bacteria</taxon>
        <taxon>Pseudomonadati</taxon>
        <taxon>Pseudomonadota</taxon>
        <taxon>Gammaproteobacteria</taxon>
        <taxon>Chromatiales</taxon>
        <taxon>Chromatiaceae</taxon>
        <taxon>Allochromatium</taxon>
    </lineage>
</organism>
<dbReference type="Proteomes" id="UP000592294">
    <property type="component" value="Unassembled WGS sequence"/>
</dbReference>
<dbReference type="SMART" id="SM00028">
    <property type="entry name" value="TPR"/>
    <property type="match status" value="6"/>
</dbReference>
<dbReference type="Pfam" id="PF13432">
    <property type="entry name" value="TPR_16"/>
    <property type="match status" value="1"/>
</dbReference>
<dbReference type="SUPFAM" id="SSF52266">
    <property type="entry name" value="SGNH hydrolase"/>
    <property type="match status" value="1"/>
</dbReference>
<dbReference type="InterPro" id="IPR036514">
    <property type="entry name" value="SGNH_hydro_sf"/>
</dbReference>
<gene>
    <name evidence="2" type="ORF">HW932_12665</name>
</gene>
<proteinExistence type="predicted"/>
<dbReference type="Gene3D" id="1.25.40.10">
    <property type="entry name" value="Tetratricopeptide repeat domain"/>
    <property type="match status" value="2"/>
</dbReference>
<feature type="repeat" description="TPR" evidence="1">
    <location>
        <begin position="171"/>
        <end position="204"/>
    </location>
</feature>
<feature type="repeat" description="TPR" evidence="1">
    <location>
        <begin position="212"/>
        <end position="245"/>
    </location>
</feature>
<dbReference type="Pfam" id="PF13424">
    <property type="entry name" value="TPR_12"/>
    <property type="match status" value="2"/>
</dbReference>
<feature type="repeat" description="TPR" evidence="1">
    <location>
        <begin position="137"/>
        <end position="170"/>
    </location>
</feature>
<keyword evidence="3" id="KW-1185">Reference proteome</keyword>
<dbReference type="AlphaFoldDB" id="A0A850RME4"/>